<evidence type="ECO:0000313" key="4">
    <source>
        <dbReference type="Proteomes" id="UP000623687"/>
    </source>
</evidence>
<dbReference type="VEuPathDB" id="FungiDB:PC9H_001234"/>
<feature type="transmembrane region" description="Helical" evidence="2">
    <location>
        <begin position="81"/>
        <end position="103"/>
    </location>
</feature>
<evidence type="ECO:0000256" key="2">
    <source>
        <dbReference type="SAM" id="Phobius"/>
    </source>
</evidence>
<dbReference type="RefSeq" id="XP_036636729.1">
    <property type="nucleotide sequence ID" value="XM_036770884.1"/>
</dbReference>
<dbReference type="GeneID" id="59371075"/>
<feature type="compositionally biased region" description="Basic and acidic residues" evidence="1">
    <location>
        <begin position="245"/>
        <end position="277"/>
    </location>
</feature>
<evidence type="ECO:0000256" key="1">
    <source>
        <dbReference type="SAM" id="MobiDB-lite"/>
    </source>
</evidence>
<evidence type="ECO:0000313" key="3">
    <source>
        <dbReference type="EMBL" id="KAF7440885.1"/>
    </source>
</evidence>
<proteinExistence type="predicted"/>
<sequence>MFPRPLVARQTTLASDGEASTSTSTSGSATASATRTRTRASATSPAASASASSASLPPTSDAEAGNGNGRSNGGAGLPVNVIVGGTLAGMALAIAIIMAWAYCSRALKRRREAESKKAYWVEATKNNTLHNIAPSSPPMIMRGTGPPHPVSVKPSNSRVTFTGRGRKNSSNSSNGKNNLKGGDLERQRPPQYQAQSFVSSTPSSSKPQPSLPKPLKPLRPPKRINPDAWGYDSGSGLGSPTPSFESRDTTRPLLQRERDREGEGKGEREERERERNLLHMPSTVSSASWYSTESAEEHLARPPASLIRAAFTRMGVGVEAAMNRSSSYSNVGGEQRQSRGSRHLREEAREVRGGEGERSRISQATTTSAYSQTGEGVAL</sequence>
<reference evidence="3" key="1">
    <citation type="submission" date="2019-07" db="EMBL/GenBank/DDBJ databases">
        <authorList>
            <person name="Palmer J.M."/>
        </authorList>
    </citation>
    <scope>NUCLEOTIDE SEQUENCE</scope>
    <source>
        <strain evidence="3">PC9</strain>
    </source>
</reference>
<keyword evidence="2" id="KW-1133">Transmembrane helix</keyword>
<dbReference type="AlphaFoldDB" id="A0A8H7DXK5"/>
<dbReference type="EMBL" id="JACETU010000001">
    <property type="protein sequence ID" value="KAF7440885.1"/>
    <property type="molecule type" value="Genomic_DNA"/>
</dbReference>
<keyword evidence="2" id="KW-0472">Membrane</keyword>
<protein>
    <submittedName>
        <fullName evidence="3">Uncharacterized protein</fullName>
    </submittedName>
</protein>
<feature type="compositionally biased region" description="Pro residues" evidence="1">
    <location>
        <begin position="209"/>
        <end position="218"/>
    </location>
</feature>
<feature type="compositionally biased region" description="Low complexity" evidence="1">
    <location>
        <begin position="19"/>
        <end position="65"/>
    </location>
</feature>
<feature type="compositionally biased region" description="Low complexity" evidence="1">
    <location>
        <begin position="362"/>
        <end position="373"/>
    </location>
</feature>
<feature type="compositionally biased region" description="Basic and acidic residues" evidence="1">
    <location>
        <begin position="343"/>
        <end position="360"/>
    </location>
</feature>
<feature type="region of interest" description="Disordered" evidence="1">
    <location>
        <begin position="130"/>
        <end position="289"/>
    </location>
</feature>
<feature type="compositionally biased region" description="Low complexity" evidence="1">
    <location>
        <begin position="168"/>
        <end position="181"/>
    </location>
</feature>
<gene>
    <name evidence="3" type="ORF">PC9H_001234</name>
</gene>
<feature type="region of interest" description="Disordered" evidence="1">
    <location>
        <begin position="326"/>
        <end position="379"/>
    </location>
</feature>
<feature type="compositionally biased region" description="Low complexity" evidence="1">
    <location>
        <begin position="199"/>
        <end position="208"/>
    </location>
</feature>
<organism evidence="3 4">
    <name type="scientific">Pleurotus ostreatus</name>
    <name type="common">Oyster mushroom</name>
    <name type="synonym">White-rot fungus</name>
    <dbReference type="NCBI Taxonomy" id="5322"/>
    <lineage>
        <taxon>Eukaryota</taxon>
        <taxon>Fungi</taxon>
        <taxon>Dikarya</taxon>
        <taxon>Basidiomycota</taxon>
        <taxon>Agaricomycotina</taxon>
        <taxon>Agaricomycetes</taxon>
        <taxon>Agaricomycetidae</taxon>
        <taxon>Agaricales</taxon>
        <taxon>Pleurotineae</taxon>
        <taxon>Pleurotaceae</taxon>
        <taxon>Pleurotus</taxon>
    </lineage>
</organism>
<name>A0A8H7DXK5_PLEOS</name>
<accession>A0A8H7DXK5</accession>
<dbReference type="OrthoDB" id="3068246at2759"/>
<comment type="caution">
    <text evidence="3">The sequence shown here is derived from an EMBL/GenBank/DDBJ whole genome shotgun (WGS) entry which is preliminary data.</text>
</comment>
<dbReference type="Proteomes" id="UP000623687">
    <property type="component" value="Unassembled WGS sequence"/>
</dbReference>
<feature type="region of interest" description="Disordered" evidence="1">
    <location>
        <begin position="1"/>
        <end position="74"/>
    </location>
</feature>
<keyword evidence="2" id="KW-0812">Transmembrane</keyword>
<keyword evidence="4" id="KW-1185">Reference proteome</keyword>